<sequence>MYRLLFASDQLHVFRKSLICIRPLDRLMVFAVALLGVRTRRCLITYQIIDDHLGSQTLGAS</sequence>
<dbReference type="EMBL" id="FWFX01000022">
    <property type="protein sequence ID" value="SLN73381.1"/>
    <property type="molecule type" value="Genomic_DNA"/>
</dbReference>
<proteinExistence type="predicted"/>
<organism evidence="1 2">
    <name type="scientific">Roseovarius albus</name>
    <dbReference type="NCBI Taxonomy" id="1247867"/>
    <lineage>
        <taxon>Bacteria</taxon>
        <taxon>Pseudomonadati</taxon>
        <taxon>Pseudomonadota</taxon>
        <taxon>Alphaproteobacteria</taxon>
        <taxon>Rhodobacterales</taxon>
        <taxon>Roseobacteraceae</taxon>
        <taxon>Roseovarius</taxon>
    </lineage>
</organism>
<protein>
    <submittedName>
        <fullName evidence="1">Uncharacterized protein</fullName>
    </submittedName>
</protein>
<evidence type="ECO:0000313" key="1">
    <source>
        <dbReference type="EMBL" id="SLN73381.1"/>
    </source>
</evidence>
<accession>A0A1X7A8N7</accession>
<name>A0A1X7A8N7_9RHOB</name>
<dbReference type="AlphaFoldDB" id="A0A1X7A8N7"/>
<evidence type="ECO:0000313" key="2">
    <source>
        <dbReference type="Proteomes" id="UP000193061"/>
    </source>
</evidence>
<dbReference type="Proteomes" id="UP000193061">
    <property type="component" value="Unassembled WGS sequence"/>
</dbReference>
<reference evidence="1 2" key="1">
    <citation type="submission" date="2017-03" db="EMBL/GenBank/DDBJ databases">
        <authorList>
            <person name="Afonso C.L."/>
            <person name="Miller P.J."/>
            <person name="Scott M.A."/>
            <person name="Spackman E."/>
            <person name="Goraichik I."/>
            <person name="Dimitrov K.M."/>
            <person name="Suarez D.L."/>
            <person name="Swayne D.E."/>
        </authorList>
    </citation>
    <scope>NUCLEOTIDE SEQUENCE [LARGE SCALE GENOMIC DNA]</scope>
    <source>
        <strain evidence="1 2">CECT 7450</strain>
    </source>
</reference>
<gene>
    <name evidence="1" type="ORF">ROA7450_04129</name>
</gene>
<keyword evidence="2" id="KW-1185">Reference proteome</keyword>